<comment type="similarity">
    <text evidence="3">Belongs to the HPF/YfiA ribosome-associated protein family. Long HPF subfamily.</text>
</comment>
<gene>
    <name evidence="5" type="primary">raiA</name>
    <name evidence="3" type="synonym">hpf</name>
    <name evidence="5" type="ORF">IAA61_00335</name>
</gene>
<protein>
    <recommendedName>
        <fullName evidence="3">Ribosome hibernation promoting factor</fullName>
        <shortName evidence="3">HPF</shortName>
    </recommendedName>
</protein>
<dbReference type="PANTHER" id="PTHR33231">
    <property type="entry name" value="30S RIBOSOMAL PROTEIN"/>
    <property type="match status" value="1"/>
</dbReference>
<dbReference type="Gene3D" id="3.30.505.50">
    <property type="entry name" value="Sigma 54 modulation/S30EA ribosomal protein, C-terminal domain"/>
    <property type="match status" value="1"/>
</dbReference>
<sequence>MKFNIIGRKYTVKDNVREYIEKKLSKLDKFFKDEPAARVVLGTIKDNDYIEAQINAGGMIFRAEVADKEILAAIDKIVDVIERQIRKNKTRLAKRIREGSLNDSEMISGVKYDEEGSENEFEIVKRKRFSLKPMDAEEAILQMNLLGHSFFVFKNVETNEMNVVYKRNDGKYALIESVD</sequence>
<evidence type="ECO:0000256" key="2">
    <source>
        <dbReference type="ARBA" id="ARBA00022845"/>
    </source>
</evidence>
<comment type="subcellular location">
    <subcellularLocation>
        <location evidence="3">Cytoplasm</location>
    </subcellularLocation>
</comment>
<keyword evidence="2 3" id="KW-0810">Translation regulation</keyword>
<dbReference type="InterPro" id="IPR050574">
    <property type="entry name" value="HPF/YfiA_ribosome-assoc"/>
</dbReference>
<evidence type="ECO:0000256" key="1">
    <source>
        <dbReference type="ARBA" id="ARBA00022490"/>
    </source>
</evidence>
<dbReference type="Gene3D" id="3.30.160.100">
    <property type="entry name" value="Ribosome hibernation promotion factor-like"/>
    <property type="match status" value="1"/>
</dbReference>
<dbReference type="InterPro" id="IPR032528">
    <property type="entry name" value="Ribosom_S30AE_C"/>
</dbReference>
<dbReference type="FunFam" id="3.30.505.50:FF:000001">
    <property type="entry name" value="Ribosome hibernation promoting factor"/>
    <property type="match status" value="1"/>
</dbReference>
<comment type="function">
    <text evidence="3">Required for dimerization of active 70S ribosomes into 100S ribosomes in stationary phase; 100S ribosomes are translationally inactive and sometimes present during exponential growth.</text>
</comment>
<proteinExistence type="inferred from homology"/>
<dbReference type="CDD" id="cd00552">
    <property type="entry name" value="RaiA"/>
    <property type="match status" value="1"/>
</dbReference>
<comment type="caution">
    <text evidence="5">The sequence shown here is derived from an EMBL/GenBank/DDBJ whole genome shotgun (WGS) entry which is preliminary data.</text>
</comment>
<dbReference type="GO" id="GO:0043024">
    <property type="term" value="F:ribosomal small subunit binding"/>
    <property type="evidence" value="ECO:0007669"/>
    <property type="project" value="TreeGrafter"/>
</dbReference>
<dbReference type="Proteomes" id="UP000824109">
    <property type="component" value="Unassembled WGS sequence"/>
</dbReference>
<dbReference type="InterPro" id="IPR034694">
    <property type="entry name" value="HPF_long/plastid"/>
</dbReference>
<name>A0A9D1SDC2_9FIRM</name>
<reference evidence="5" key="2">
    <citation type="journal article" date="2021" name="PeerJ">
        <title>Extensive microbial diversity within the chicken gut microbiome revealed by metagenomics and culture.</title>
        <authorList>
            <person name="Gilroy R."/>
            <person name="Ravi A."/>
            <person name="Getino M."/>
            <person name="Pursley I."/>
            <person name="Horton D.L."/>
            <person name="Alikhan N.F."/>
            <person name="Baker D."/>
            <person name="Gharbi K."/>
            <person name="Hall N."/>
            <person name="Watson M."/>
            <person name="Adriaenssens E.M."/>
            <person name="Foster-Nyarko E."/>
            <person name="Jarju S."/>
            <person name="Secka A."/>
            <person name="Antonio M."/>
            <person name="Oren A."/>
            <person name="Chaudhuri R.R."/>
            <person name="La Ragione R."/>
            <person name="Hildebrand F."/>
            <person name="Pallen M.J."/>
        </authorList>
    </citation>
    <scope>NUCLEOTIDE SEQUENCE</scope>
    <source>
        <strain evidence="5">USAMLcec3-3695</strain>
    </source>
</reference>
<dbReference type="GO" id="GO:0022627">
    <property type="term" value="C:cytosolic small ribosomal subunit"/>
    <property type="evidence" value="ECO:0007669"/>
    <property type="project" value="TreeGrafter"/>
</dbReference>
<dbReference type="Pfam" id="PF16321">
    <property type="entry name" value="Ribosom_S30AE_C"/>
    <property type="match status" value="1"/>
</dbReference>
<dbReference type="AlphaFoldDB" id="A0A9D1SDC2"/>
<dbReference type="InterPro" id="IPR003489">
    <property type="entry name" value="RHF/RaiA"/>
</dbReference>
<evidence type="ECO:0000256" key="3">
    <source>
        <dbReference type="HAMAP-Rule" id="MF_00839"/>
    </source>
</evidence>
<organism evidence="5 6">
    <name type="scientific">Candidatus Ornithomonoglobus merdipullorum</name>
    <dbReference type="NCBI Taxonomy" id="2840895"/>
    <lineage>
        <taxon>Bacteria</taxon>
        <taxon>Bacillati</taxon>
        <taxon>Bacillota</taxon>
        <taxon>Clostridia</taxon>
        <taxon>Candidatus Ornithomonoglobus</taxon>
    </lineage>
</organism>
<dbReference type="InterPro" id="IPR036567">
    <property type="entry name" value="RHF-like"/>
</dbReference>
<evidence type="ECO:0000259" key="4">
    <source>
        <dbReference type="Pfam" id="PF16321"/>
    </source>
</evidence>
<dbReference type="PANTHER" id="PTHR33231:SF1">
    <property type="entry name" value="30S RIBOSOMAL PROTEIN"/>
    <property type="match status" value="1"/>
</dbReference>
<evidence type="ECO:0000313" key="6">
    <source>
        <dbReference type="Proteomes" id="UP000824109"/>
    </source>
</evidence>
<comment type="subunit">
    <text evidence="3">Interacts with 100S ribosomes.</text>
</comment>
<dbReference type="InterPro" id="IPR038416">
    <property type="entry name" value="Ribosom_S30AE_C_sf"/>
</dbReference>
<reference evidence="5" key="1">
    <citation type="submission" date="2020-10" db="EMBL/GenBank/DDBJ databases">
        <authorList>
            <person name="Gilroy R."/>
        </authorList>
    </citation>
    <scope>NUCLEOTIDE SEQUENCE</scope>
    <source>
        <strain evidence="5">USAMLcec3-3695</strain>
    </source>
</reference>
<evidence type="ECO:0000313" key="5">
    <source>
        <dbReference type="EMBL" id="HIU56239.1"/>
    </source>
</evidence>
<dbReference type="EMBL" id="DVNB01000003">
    <property type="protein sequence ID" value="HIU56239.1"/>
    <property type="molecule type" value="Genomic_DNA"/>
</dbReference>
<dbReference type="GO" id="GO:0045900">
    <property type="term" value="P:negative regulation of translational elongation"/>
    <property type="evidence" value="ECO:0007669"/>
    <property type="project" value="TreeGrafter"/>
</dbReference>
<dbReference type="SUPFAM" id="SSF69754">
    <property type="entry name" value="Ribosome binding protein Y (YfiA homologue)"/>
    <property type="match status" value="1"/>
</dbReference>
<dbReference type="HAMAP" id="MF_00839">
    <property type="entry name" value="HPF"/>
    <property type="match status" value="1"/>
</dbReference>
<dbReference type="NCBIfam" id="TIGR00741">
    <property type="entry name" value="yfiA"/>
    <property type="match status" value="1"/>
</dbReference>
<dbReference type="Pfam" id="PF02482">
    <property type="entry name" value="Ribosomal_S30AE"/>
    <property type="match status" value="1"/>
</dbReference>
<accession>A0A9D1SDC2</accession>
<feature type="domain" description="Sigma 54 modulation/S30EA ribosomal protein C-terminal" evidence="4">
    <location>
        <begin position="119"/>
        <end position="174"/>
    </location>
</feature>
<keyword evidence="1 3" id="KW-0963">Cytoplasm</keyword>